<evidence type="ECO:0000259" key="9">
    <source>
        <dbReference type="Pfam" id="PF00432"/>
    </source>
</evidence>
<comment type="cofactor">
    <cofactor evidence="8">
        <name>Zn(2+)</name>
        <dbReference type="ChEBI" id="CHEBI:29105"/>
    </cofactor>
    <text evidence="8">Binds 1 zinc ion per subunit.</text>
</comment>
<keyword evidence="6 8" id="KW-0862">Zinc</keyword>
<reference evidence="10 11" key="1">
    <citation type="journal article" date="2024" name="Nat. Commun.">
        <title>Phylogenomics reveals the evolutionary origins of lichenization in chlorophyte algae.</title>
        <authorList>
            <person name="Puginier C."/>
            <person name="Libourel C."/>
            <person name="Otte J."/>
            <person name="Skaloud P."/>
            <person name="Haon M."/>
            <person name="Grisel S."/>
            <person name="Petersen M."/>
            <person name="Berrin J.G."/>
            <person name="Delaux P.M."/>
            <person name="Dal Grande F."/>
            <person name="Keller J."/>
        </authorList>
    </citation>
    <scope>NUCLEOTIDE SEQUENCE [LARGE SCALE GENOMIC DNA]</scope>
    <source>
        <strain evidence="10 11">SAG 2523</strain>
    </source>
</reference>
<evidence type="ECO:0000256" key="7">
    <source>
        <dbReference type="ARBA" id="ARBA00047658"/>
    </source>
</evidence>
<evidence type="ECO:0000313" key="11">
    <source>
        <dbReference type="Proteomes" id="UP001485043"/>
    </source>
</evidence>
<dbReference type="Pfam" id="PF00432">
    <property type="entry name" value="Prenyltrans"/>
    <property type="match status" value="1"/>
</dbReference>
<evidence type="ECO:0000256" key="8">
    <source>
        <dbReference type="RuleBase" id="RU365076"/>
    </source>
</evidence>
<dbReference type="GO" id="GO:0004663">
    <property type="term" value="F:Rab geranylgeranyltransferase activity"/>
    <property type="evidence" value="ECO:0007669"/>
    <property type="project" value="UniProtKB-UniRule"/>
</dbReference>
<name>A0AAW1SE80_9CHLO</name>
<dbReference type="PANTHER" id="PTHR11774">
    <property type="entry name" value="GERANYLGERANYL TRANSFERASE TYPE BETA SUBUNIT"/>
    <property type="match status" value="1"/>
</dbReference>
<keyword evidence="5" id="KW-0677">Repeat</keyword>
<dbReference type="AlphaFoldDB" id="A0AAW1SE80"/>
<sequence length="165" mass="18078">NFDGGFGARPGMESHAGQVFTCVGALALADSLHLLDRDLLCWWLCERQTDTGGLNGRPEKREDVCYSWWCLSALSILGRLHWIDQDALTRYILFCQDEEEGGISDQPEDMADVFHTFFGIAGLSLMGFPGLESIDPIFALPTKIVQQLKPAAPSASSQSSEAPDV</sequence>
<feature type="non-terminal residue" evidence="10">
    <location>
        <position position="1"/>
    </location>
</feature>
<dbReference type="PANTHER" id="PTHR11774:SF11">
    <property type="entry name" value="GERANYLGERANYL TRANSFERASE TYPE-2 SUBUNIT BETA"/>
    <property type="match status" value="1"/>
</dbReference>
<dbReference type="InterPro" id="IPR026873">
    <property type="entry name" value="Ptb1"/>
</dbReference>
<evidence type="ECO:0000256" key="6">
    <source>
        <dbReference type="ARBA" id="ARBA00022833"/>
    </source>
</evidence>
<evidence type="ECO:0000256" key="4">
    <source>
        <dbReference type="ARBA" id="ARBA00022723"/>
    </source>
</evidence>
<keyword evidence="11" id="KW-1185">Reference proteome</keyword>
<accession>A0AAW1SE80</accession>
<organism evidence="10 11">
    <name type="scientific">Apatococcus fuscideae</name>
    <dbReference type="NCBI Taxonomy" id="2026836"/>
    <lineage>
        <taxon>Eukaryota</taxon>
        <taxon>Viridiplantae</taxon>
        <taxon>Chlorophyta</taxon>
        <taxon>core chlorophytes</taxon>
        <taxon>Trebouxiophyceae</taxon>
        <taxon>Chlorellales</taxon>
        <taxon>Chlorellaceae</taxon>
        <taxon>Apatococcus</taxon>
    </lineage>
</organism>
<protein>
    <recommendedName>
        <fullName evidence="8">Geranylgeranyl transferase type-2 subunit beta</fullName>
        <ecNumber evidence="8">2.5.1.60</ecNumber>
    </recommendedName>
</protein>
<comment type="catalytic activity">
    <reaction evidence="7 8">
        <text>geranylgeranyl diphosphate + L-cysteinyl-[protein] = S-geranylgeranyl-L-cysteinyl-[protein] + diphosphate</text>
        <dbReference type="Rhea" id="RHEA:21240"/>
        <dbReference type="Rhea" id="RHEA-COMP:10131"/>
        <dbReference type="Rhea" id="RHEA-COMP:11537"/>
        <dbReference type="ChEBI" id="CHEBI:29950"/>
        <dbReference type="ChEBI" id="CHEBI:33019"/>
        <dbReference type="ChEBI" id="CHEBI:57533"/>
        <dbReference type="ChEBI" id="CHEBI:86021"/>
        <dbReference type="EC" id="2.5.1.60"/>
    </reaction>
</comment>
<dbReference type="GO" id="GO:0005968">
    <property type="term" value="C:Rab-protein geranylgeranyltransferase complex"/>
    <property type="evidence" value="ECO:0007669"/>
    <property type="project" value="UniProtKB-UniRule"/>
</dbReference>
<gene>
    <name evidence="10" type="ORF">WJX84_011832</name>
</gene>
<evidence type="ECO:0000256" key="1">
    <source>
        <dbReference type="ARBA" id="ARBA00010497"/>
    </source>
</evidence>
<dbReference type="InterPro" id="IPR001330">
    <property type="entry name" value="Prenyltrans"/>
</dbReference>
<comment type="similarity">
    <text evidence="1 8">Belongs to the protein prenyltransferase subunit beta family.</text>
</comment>
<evidence type="ECO:0000256" key="3">
    <source>
        <dbReference type="ARBA" id="ARBA00022679"/>
    </source>
</evidence>
<dbReference type="EC" id="2.5.1.60" evidence="8"/>
<comment type="caution">
    <text evidence="10">The sequence shown here is derived from an EMBL/GenBank/DDBJ whole genome shotgun (WGS) entry which is preliminary data.</text>
</comment>
<feature type="domain" description="Prenyltransferase alpha-alpha toroid" evidence="9">
    <location>
        <begin position="1"/>
        <end position="139"/>
    </location>
</feature>
<comment type="function">
    <text evidence="8">Catalyzes the transfer of a geranylgeranyl moiety from geranylgeranyl diphosphate to both cysteines of proteins with the C-terminal sequence -XXCC, -XCXC and -CCXX.</text>
</comment>
<dbReference type="CDD" id="cd02894">
    <property type="entry name" value="GGTase-II"/>
    <property type="match status" value="1"/>
</dbReference>
<dbReference type="InterPro" id="IPR008930">
    <property type="entry name" value="Terpenoid_cyclase/PrenylTrfase"/>
</dbReference>
<dbReference type="Gene3D" id="1.50.10.20">
    <property type="match status" value="1"/>
</dbReference>
<dbReference type="GO" id="GO:0046872">
    <property type="term" value="F:metal ion binding"/>
    <property type="evidence" value="ECO:0007669"/>
    <property type="project" value="UniProtKB-KW"/>
</dbReference>
<dbReference type="Proteomes" id="UP001485043">
    <property type="component" value="Unassembled WGS sequence"/>
</dbReference>
<dbReference type="SUPFAM" id="SSF48239">
    <property type="entry name" value="Terpenoid cyclases/Protein prenyltransferases"/>
    <property type="match status" value="1"/>
</dbReference>
<evidence type="ECO:0000256" key="5">
    <source>
        <dbReference type="ARBA" id="ARBA00022737"/>
    </source>
</evidence>
<evidence type="ECO:0000313" key="10">
    <source>
        <dbReference type="EMBL" id="KAK9843849.1"/>
    </source>
</evidence>
<keyword evidence="4 8" id="KW-0479">Metal-binding</keyword>
<dbReference type="EMBL" id="JALJOV010001676">
    <property type="protein sequence ID" value="KAK9843849.1"/>
    <property type="molecule type" value="Genomic_DNA"/>
</dbReference>
<keyword evidence="3 8" id="KW-0808">Transferase</keyword>
<dbReference type="InterPro" id="IPR045089">
    <property type="entry name" value="PGGT1B-like"/>
</dbReference>
<evidence type="ECO:0000256" key="2">
    <source>
        <dbReference type="ARBA" id="ARBA00022602"/>
    </source>
</evidence>
<keyword evidence="2 8" id="KW-0637">Prenyltransferase</keyword>
<proteinExistence type="inferred from homology"/>